<comment type="caution">
    <text evidence="6">The sequence shown here is derived from an EMBL/GenBank/DDBJ whole genome shotgun (WGS) entry which is preliminary data.</text>
</comment>
<keyword evidence="3" id="KW-0804">Transcription</keyword>
<evidence type="ECO:0000313" key="7">
    <source>
        <dbReference type="Proteomes" id="UP001610335"/>
    </source>
</evidence>
<dbReference type="Proteomes" id="UP001610335">
    <property type="component" value="Unassembled WGS sequence"/>
</dbReference>
<evidence type="ECO:0000256" key="2">
    <source>
        <dbReference type="ARBA" id="ARBA00023125"/>
    </source>
</evidence>
<dbReference type="Pfam" id="PF00172">
    <property type="entry name" value="Zn_clus"/>
    <property type="match status" value="1"/>
</dbReference>
<dbReference type="CDD" id="cd00067">
    <property type="entry name" value="GAL4"/>
    <property type="match status" value="1"/>
</dbReference>
<name>A0ABR4IG10_9EURO</name>
<keyword evidence="7" id="KW-1185">Reference proteome</keyword>
<evidence type="ECO:0000259" key="5">
    <source>
        <dbReference type="PROSITE" id="PS50048"/>
    </source>
</evidence>
<organism evidence="6 7">
    <name type="scientific">Aspergillus cavernicola</name>
    <dbReference type="NCBI Taxonomy" id="176166"/>
    <lineage>
        <taxon>Eukaryota</taxon>
        <taxon>Fungi</taxon>
        <taxon>Dikarya</taxon>
        <taxon>Ascomycota</taxon>
        <taxon>Pezizomycotina</taxon>
        <taxon>Eurotiomycetes</taxon>
        <taxon>Eurotiomycetidae</taxon>
        <taxon>Eurotiales</taxon>
        <taxon>Aspergillaceae</taxon>
        <taxon>Aspergillus</taxon>
        <taxon>Aspergillus subgen. Nidulantes</taxon>
    </lineage>
</organism>
<evidence type="ECO:0000256" key="1">
    <source>
        <dbReference type="ARBA" id="ARBA00023015"/>
    </source>
</evidence>
<keyword evidence="2" id="KW-0238">DNA-binding</keyword>
<dbReference type="InterPro" id="IPR001138">
    <property type="entry name" value="Zn2Cys6_DnaBD"/>
</dbReference>
<dbReference type="EMBL" id="JBFXLS010000029">
    <property type="protein sequence ID" value="KAL2826675.1"/>
    <property type="molecule type" value="Genomic_DNA"/>
</dbReference>
<gene>
    <name evidence="6" type="ORF">BDW59DRAFT_145026</name>
</gene>
<proteinExistence type="predicted"/>
<dbReference type="PANTHER" id="PTHR38111">
    <property type="entry name" value="ZN(2)-C6 FUNGAL-TYPE DOMAIN-CONTAINING PROTEIN-RELATED"/>
    <property type="match status" value="1"/>
</dbReference>
<dbReference type="SUPFAM" id="SSF57701">
    <property type="entry name" value="Zn2/Cys6 DNA-binding domain"/>
    <property type="match status" value="1"/>
</dbReference>
<dbReference type="Gene3D" id="4.10.240.10">
    <property type="entry name" value="Zn(2)-C6 fungal-type DNA-binding domain"/>
    <property type="match status" value="1"/>
</dbReference>
<dbReference type="PANTHER" id="PTHR38111:SF9">
    <property type="entry name" value="ZN(2)-C6 FUNGAL-TYPE DOMAIN-CONTAINING PROTEIN"/>
    <property type="match status" value="1"/>
</dbReference>
<reference evidence="6 7" key="1">
    <citation type="submission" date="2024-07" db="EMBL/GenBank/DDBJ databases">
        <title>Section-level genome sequencing and comparative genomics of Aspergillus sections Usti and Cavernicolus.</title>
        <authorList>
            <consortium name="Lawrence Berkeley National Laboratory"/>
            <person name="Nybo J.L."/>
            <person name="Vesth T.C."/>
            <person name="Theobald S."/>
            <person name="Frisvad J.C."/>
            <person name="Larsen T.O."/>
            <person name="Kjaerboelling I."/>
            <person name="Rothschild-Mancinelli K."/>
            <person name="Lyhne E.K."/>
            <person name="Kogle M.E."/>
            <person name="Barry K."/>
            <person name="Clum A."/>
            <person name="Na H."/>
            <person name="Ledsgaard L."/>
            <person name="Lin J."/>
            <person name="Lipzen A."/>
            <person name="Kuo A."/>
            <person name="Riley R."/>
            <person name="Mondo S."/>
            <person name="LaButti K."/>
            <person name="Haridas S."/>
            <person name="Pangalinan J."/>
            <person name="Salamov A.A."/>
            <person name="Simmons B.A."/>
            <person name="Magnuson J.K."/>
            <person name="Chen J."/>
            <person name="Drula E."/>
            <person name="Henrissat B."/>
            <person name="Wiebenga A."/>
            <person name="Lubbers R.J."/>
            <person name="Gomes A.C."/>
            <person name="Makela M.R."/>
            <person name="Stajich J."/>
            <person name="Grigoriev I.V."/>
            <person name="Mortensen U.H."/>
            <person name="De vries R.P."/>
            <person name="Baker S.E."/>
            <person name="Andersen M.R."/>
        </authorList>
    </citation>
    <scope>NUCLEOTIDE SEQUENCE [LARGE SCALE GENOMIC DNA]</scope>
    <source>
        <strain evidence="6 7">CBS 600.67</strain>
    </source>
</reference>
<dbReference type="InterPro" id="IPR036864">
    <property type="entry name" value="Zn2-C6_fun-type_DNA-bd_sf"/>
</dbReference>
<dbReference type="InterPro" id="IPR053178">
    <property type="entry name" value="Osmoadaptation_assoc"/>
</dbReference>
<feature type="domain" description="Zn(2)-C6 fungal-type" evidence="5">
    <location>
        <begin position="3"/>
        <end position="31"/>
    </location>
</feature>
<sequence length="464" mass="52010">MAPCRTCRSRKKACNGARPECSTCRISGRQCAGYEPHVKGVFVNLDATTMESRMKSLIGNAIEEAKARKPEPVHVKNPRQDNLMSTTALSTLDLSPGEFQTHFLALWTYFKEAYARTPSCWSVGVSNLSLDSKALDMALISLATIRLSFTGHGNNYLVFSLSAYNTGLQAFRRILQSPRGESNPQLVVISLIFTLFEASQRQPTRIYESGWEGHLTGALALMKCQGPGRFQNGGFHVAFKKVREMAVLLAFTKREGTFLAESQWMEIPWKMVEKTSRDRLFDIALRMTTLYSRECQNSSRQYKEIYDDLLAWKRDWLRSEIFVSAECPNSSSLSLSLSLSDTTLFPNNEFSYTSAEYTALLLLLTHMTFQPSNVPSNPNLTTSTKINYPETEVQPLRTTLQTILTLPCFGRALSDAPGITEGRCRSLFPIWVLSQTTCTSNAGVGDYEDEWWGGLYGRVNFGVG</sequence>
<accession>A0ABR4IG10</accession>
<keyword evidence="1" id="KW-0805">Transcription regulation</keyword>
<evidence type="ECO:0000256" key="4">
    <source>
        <dbReference type="ARBA" id="ARBA00023242"/>
    </source>
</evidence>
<protein>
    <recommendedName>
        <fullName evidence="5">Zn(2)-C6 fungal-type domain-containing protein</fullName>
    </recommendedName>
</protein>
<keyword evidence="4" id="KW-0539">Nucleus</keyword>
<dbReference type="PROSITE" id="PS50048">
    <property type="entry name" value="ZN2_CY6_FUNGAL_2"/>
    <property type="match status" value="1"/>
</dbReference>
<evidence type="ECO:0000313" key="6">
    <source>
        <dbReference type="EMBL" id="KAL2826675.1"/>
    </source>
</evidence>
<evidence type="ECO:0000256" key="3">
    <source>
        <dbReference type="ARBA" id="ARBA00023163"/>
    </source>
</evidence>